<organism evidence="8 9">
    <name type="scientific">Monosporascus cannonballus</name>
    <dbReference type="NCBI Taxonomy" id="155416"/>
    <lineage>
        <taxon>Eukaryota</taxon>
        <taxon>Fungi</taxon>
        <taxon>Dikarya</taxon>
        <taxon>Ascomycota</taxon>
        <taxon>Pezizomycotina</taxon>
        <taxon>Sordariomycetes</taxon>
        <taxon>Xylariomycetidae</taxon>
        <taxon>Xylariales</taxon>
        <taxon>Xylariales incertae sedis</taxon>
        <taxon>Monosporascus</taxon>
    </lineage>
</organism>
<evidence type="ECO:0000256" key="3">
    <source>
        <dbReference type="ARBA" id="ARBA00022723"/>
    </source>
</evidence>
<dbReference type="EMBL" id="QJNS01000018">
    <property type="protein sequence ID" value="RYO93432.1"/>
    <property type="molecule type" value="Genomic_DNA"/>
</dbReference>
<dbReference type="InterPro" id="IPR002403">
    <property type="entry name" value="Cyt_P450_E_grp-IV"/>
</dbReference>
<comment type="caution">
    <text evidence="8">The sequence shown here is derived from an EMBL/GenBank/DDBJ whole genome shotgun (WGS) entry which is preliminary data.</text>
</comment>
<evidence type="ECO:0000256" key="7">
    <source>
        <dbReference type="RuleBase" id="RU000461"/>
    </source>
</evidence>
<dbReference type="Gene3D" id="1.10.630.10">
    <property type="entry name" value="Cytochrome P450"/>
    <property type="match status" value="1"/>
</dbReference>
<keyword evidence="3 7" id="KW-0479">Metal-binding</keyword>
<dbReference type="InterPro" id="IPR001128">
    <property type="entry name" value="Cyt_P450"/>
</dbReference>
<evidence type="ECO:0008006" key="10">
    <source>
        <dbReference type="Google" id="ProtNLM"/>
    </source>
</evidence>
<dbReference type="Proteomes" id="UP000294003">
    <property type="component" value="Unassembled WGS sequence"/>
</dbReference>
<evidence type="ECO:0000256" key="4">
    <source>
        <dbReference type="ARBA" id="ARBA00023002"/>
    </source>
</evidence>
<dbReference type="SUPFAM" id="SSF48264">
    <property type="entry name" value="Cytochrome P450"/>
    <property type="match status" value="1"/>
</dbReference>
<name>A0ABY0HHD9_9PEZI</name>
<comment type="similarity">
    <text evidence="2 7">Belongs to the cytochrome P450 family.</text>
</comment>
<comment type="cofactor">
    <cofactor evidence="1">
        <name>heme</name>
        <dbReference type="ChEBI" id="CHEBI:30413"/>
    </cofactor>
</comment>
<dbReference type="PRINTS" id="PR00465">
    <property type="entry name" value="EP450IV"/>
</dbReference>
<evidence type="ECO:0000256" key="2">
    <source>
        <dbReference type="ARBA" id="ARBA00010617"/>
    </source>
</evidence>
<dbReference type="Pfam" id="PF00067">
    <property type="entry name" value="p450"/>
    <property type="match status" value="1"/>
</dbReference>
<dbReference type="InterPro" id="IPR036396">
    <property type="entry name" value="Cyt_P450_sf"/>
</dbReference>
<keyword evidence="7" id="KW-0349">Heme</keyword>
<dbReference type="PANTHER" id="PTHR46206:SF7">
    <property type="entry name" value="P450, PUTATIVE (EUROFUNG)-RELATED"/>
    <property type="match status" value="1"/>
</dbReference>
<protein>
    <recommendedName>
        <fullName evidence="10">Cytochrome P450</fullName>
    </recommendedName>
</protein>
<keyword evidence="6 7" id="KW-0503">Monooxygenase</keyword>
<dbReference type="PANTHER" id="PTHR46206">
    <property type="entry name" value="CYTOCHROME P450"/>
    <property type="match status" value="1"/>
</dbReference>
<accession>A0ABY0HHD9</accession>
<evidence type="ECO:0000313" key="9">
    <source>
        <dbReference type="Proteomes" id="UP000294003"/>
    </source>
</evidence>
<keyword evidence="4 7" id="KW-0560">Oxidoreductase</keyword>
<evidence type="ECO:0000256" key="6">
    <source>
        <dbReference type="ARBA" id="ARBA00023033"/>
    </source>
</evidence>
<evidence type="ECO:0000256" key="1">
    <source>
        <dbReference type="ARBA" id="ARBA00001971"/>
    </source>
</evidence>
<dbReference type="PROSITE" id="PS00086">
    <property type="entry name" value="CYTOCHROME_P450"/>
    <property type="match status" value="1"/>
</dbReference>
<evidence type="ECO:0000313" key="8">
    <source>
        <dbReference type="EMBL" id="RYO93432.1"/>
    </source>
</evidence>
<keyword evidence="5 7" id="KW-0408">Iron</keyword>
<proteinExistence type="inferred from homology"/>
<gene>
    <name evidence="8" type="ORF">DL762_001131</name>
</gene>
<evidence type="ECO:0000256" key="5">
    <source>
        <dbReference type="ARBA" id="ARBA00023004"/>
    </source>
</evidence>
<sequence>MGRVFQRTPTSKLRVLLYYETLLSIQIPSRGQNRQYNRALYTPSNLFEPQKFDPYRFYKLRTTDMPDPIGYKTREQYQFVSVTKESMGFGLGRHACPGRFFAANEIKLILARILLEYDIKMPDGIETPYSNISVGVTNGIDPTKKILLRKIRTPR</sequence>
<keyword evidence="9" id="KW-1185">Reference proteome</keyword>
<reference evidence="8 9" key="1">
    <citation type="submission" date="2018-06" db="EMBL/GenBank/DDBJ databases">
        <title>Complete Genomes of Monosporascus.</title>
        <authorList>
            <person name="Robinson A.J."/>
            <person name="Natvig D.O."/>
        </authorList>
    </citation>
    <scope>NUCLEOTIDE SEQUENCE [LARGE SCALE GENOMIC DNA]</scope>
    <source>
        <strain evidence="8 9">CBS 609.92</strain>
    </source>
</reference>
<dbReference type="InterPro" id="IPR017972">
    <property type="entry name" value="Cyt_P450_CS"/>
</dbReference>